<gene>
    <name evidence="2" type="ORF">HMPREF1316_1229</name>
</gene>
<feature type="domain" description="Glycosyl transferase family 1" evidence="1">
    <location>
        <begin position="216"/>
        <end position="379"/>
    </location>
</feature>
<dbReference type="InterPro" id="IPR001296">
    <property type="entry name" value="Glyco_trans_1"/>
</dbReference>
<dbReference type="CDD" id="cd03801">
    <property type="entry name" value="GT4_PimA-like"/>
    <property type="match status" value="1"/>
</dbReference>
<proteinExistence type="predicted"/>
<keyword evidence="2" id="KW-0808">Transferase</keyword>
<dbReference type="PANTHER" id="PTHR45947">
    <property type="entry name" value="SULFOQUINOVOSYL TRANSFERASE SQD2"/>
    <property type="match status" value="1"/>
</dbReference>
<accession>U2UTD7</accession>
<dbReference type="SUPFAM" id="SSF53756">
    <property type="entry name" value="UDP-Glycosyltransferase/glycogen phosphorylase"/>
    <property type="match status" value="1"/>
</dbReference>
<dbReference type="STRING" id="1125712.HMPREF1316_1229"/>
<evidence type="ECO:0000313" key="2">
    <source>
        <dbReference type="EMBL" id="ERL06372.1"/>
    </source>
</evidence>
<dbReference type="Gene3D" id="3.40.50.2000">
    <property type="entry name" value="Glycogen Phosphorylase B"/>
    <property type="match status" value="2"/>
</dbReference>
<dbReference type="Pfam" id="PF00534">
    <property type="entry name" value="Glycos_transf_1"/>
    <property type="match status" value="1"/>
</dbReference>
<evidence type="ECO:0000259" key="1">
    <source>
        <dbReference type="Pfam" id="PF00534"/>
    </source>
</evidence>
<comment type="caution">
    <text evidence="2">The sequence shown here is derived from an EMBL/GenBank/DDBJ whole genome shotgun (WGS) entry which is preliminary data.</text>
</comment>
<reference evidence="2 3" key="1">
    <citation type="submission" date="2013-08" db="EMBL/GenBank/DDBJ databases">
        <authorList>
            <person name="Durkin A.S."/>
            <person name="Haft D.R."/>
            <person name="McCorrison J."/>
            <person name="Torralba M."/>
            <person name="Gillis M."/>
            <person name="Haft D.H."/>
            <person name="Methe B."/>
            <person name="Sutton G."/>
            <person name="Nelson K.E."/>
        </authorList>
    </citation>
    <scope>NUCLEOTIDE SEQUENCE [LARGE SCALE GENOMIC DNA]</scope>
    <source>
        <strain evidence="2 3">F0195</strain>
    </source>
</reference>
<dbReference type="EC" id="2.4.-.-" evidence="2"/>
<name>U2UTD7_9ACTN</name>
<dbReference type="eggNOG" id="COG0438">
    <property type="taxonomic scope" value="Bacteria"/>
</dbReference>
<sequence length="407" mass="45084">MNILYVAYSCDPYAGSEDKIGWSVPFESARSNRVHVLTKEEQREPIERYLAAHPACDIRFHYVDIPPVCKRLLGESLYSGRLGIWNRRAYATAARICASEAIDLIHQVTPVEFRAIGDYGRIGNVPFVCGPVGGAEYIPPGLRGYAQGHEAQELVRRAANALSRWHLATSGVLGRVDHVLFANRETQDYLGDLCGGQDARPYPEIGVGEQELARRRRRRHDGCTILVAGRLVYRKGHDLLLDALAGLPADVRCECRIVGDGPCREALGRRCQGDARLRDRVVLTGTASFEGMTEEYQNADVLVMPSLRETSGSVVLEAMARGLPVITIGRFGGAEMVDAGVGWLYAGTDQGSYVRSLQEALIECIASPEERERRGGRARGRAEHYTWGTKVTHYQDIYDRLVPGERT</sequence>
<protein>
    <submittedName>
        <fullName evidence="2">Glycosyltransferase, group 1 family protein</fullName>
        <ecNumber evidence="2">2.4.-.-</ecNumber>
    </submittedName>
</protein>
<dbReference type="Proteomes" id="UP000016638">
    <property type="component" value="Unassembled WGS sequence"/>
</dbReference>
<dbReference type="EMBL" id="AWEZ01000067">
    <property type="protein sequence ID" value="ERL06372.1"/>
    <property type="molecule type" value="Genomic_DNA"/>
</dbReference>
<keyword evidence="2" id="KW-0328">Glycosyltransferase</keyword>
<dbReference type="PATRIC" id="fig|1125712.3.peg.2226"/>
<dbReference type="InterPro" id="IPR050194">
    <property type="entry name" value="Glycosyltransferase_grp1"/>
</dbReference>
<dbReference type="RefSeq" id="WP_021727145.1">
    <property type="nucleotide sequence ID" value="NZ_AWEZ01000067.1"/>
</dbReference>
<dbReference type="OrthoDB" id="5242526at2"/>
<dbReference type="AlphaFoldDB" id="U2UTD7"/>
<dbReference type="GO" id="GO:0016757">
    <property type="term" value="F:glycosyltransferase activity"/>
    <property type="evidence" value="ECO:0007669"/>
    <property type="project" value="UniProtKB-KW"/>
</dbReference>
<organism evidence="2 3">
    <name type="scientific">Olsenella profusa F0195</name>
    <dbReference type="NCBI Taxonomy" id="1125712"/>
    <lineage>
        <taxon>Bacteria</taxon>
        <taxon>Bacillati</taxon>
        <taxon>Actinomycetota</taxon>
        <taxon>Coriobacteriia</taxon>
        <taxon>Coriobacteriales</taxon>
        <taxon>Atopobiaceae</taxon>
        <taxon>Olsenella</taxon>
    </lineage>
</organism>
<dbReference type="PANTHER" id="PTHR45947:SF3">
    <property type="entry name" value="SULFOQUINOVOSYL TRANSFERASE SQD2"/>
    <property type="match status" value="1"/>
</dbReference>
<evidence type="ECO:0000313" key="3">
    <source>
        <dbReference type="Proteomes" id="UP000016638"/>
    </source>
</evidence>
<keyword evidence="3" id="KW-1185">Reference proteome</keyword>